<dbReference type="CDD" id="cd00293">
    <property type="entry name" value="USP-like"/>
    <property type="match status" value="2"/>
</dbReference>
<evidence type="ECO:0000256" key="1">
    <source>
        <dbReference type="ARBA" id="ARBA00008791"/>
    </source>
</evidence>
<gene>
    <name evidence="3" type="ORF">DSM104329_02759</name>
</gene>
<evidence type="ECO:0000313" key="4">
    <source>
        <dbReference type="Proteomes" id="UP001162834"/>
    </source>
</evidence>
<dbReference type="SUPFAM" id="SSF52402">
    <property type="entry name" value="Adenine nucleotide alpha hydrolases-like"/>
    <property type="match status" value="2"/>
</dbReference>
<dbReference type="EMBL" id="CP087164">
    <property type="protein sequence ID" value="UGS36355.1"/>
    <property type="molecule type" value="Genomic_DNA"/>
</dbReference>
<reference evidence="3" key="1">
    <citation type="journal article" date="2022" name="Int. J. Syst. Evol. Microbiol.">
        <title>Pseudomonas aegrilactucae sp. nov. and Pseudomonas morbosilactucae sp. nov., pathogens causing bacterial rot of lettuce in Japan.</title>
        <authorList>
            <person name="Sawada H."/>
            <person name="Fujikawa T."/>
            <person name="Satou M."/>
        </authorList>
    </citation>
    <scope>NUCLEOTIDE SEQUENCE</scope>
    <source>
        <strain evidence="3">0166_1</strain>
    </source>
</reference>
<dbReference type="Proteomes" id="UP001162834">
    <property type="component" value="Chromosome"/>
</dbReference>
<dbReference type="Pfam" id="PF00582">
    <property type="entry name" value="Usp"/>
    <property type="match status" value="2"/>
</dbReference>
<dbReference type="PRINTS" id="PR01438">
    <property type="entry name" value="UNVRSLSTRESS"/>
</dbReference>
<dbReference type="InterPro" id="IPR006015">
    <property type="entry name" value="Universal_stress_UspA"/>
</dbReference>
<protein>
    <recommendedName>
        <fullName evidence="2">UspA domain-containing protein</fullName>
    </recommendedName>
</protein>
<evidence type="ECO:0000313" key="3">
    <source>
        <dbReference type="EMBL" id="UGS36355.1"/>
    </source>
</evidence>
<dbReference type="PANTHER" id="PTHR46268">
    <property type="entry name" value="STRESS RESPONSE PROTEIN NHAX"/>
    <property type="match status" value="1"/>
</dbReference>
<dbReference type="RefSeq" id="WP_259316028.1">
    <property type="nucleotide sequence ID" value="NZ_CP087164.1"/>
</dbReference>
<dbReference type="InterPro" id="IPR006016">
    <property type="entry name" value="UspA"/>
</dbReference>
<proteinExistence type="inferred from homology"/>
<evidence type="ECO:0000259" key="2">
    <source>
        <dbReference type="Pfam" id="PF00582"/>
    </source>
</evidence>
<dbReference type="AlphaFoldDB" id="A0A9E6XY60"/>
<dbReference type="Gene3D" id="3.40.50.12370">
    <property type="match status" value="1"/>
</dbReference>
<keyword evidence="4" id="KW-1185">Reference proteome</keyword>
<organism evidence="3 4">
    <name type="scientific">Capillimicrobium parvum</name>
    <dbReference type="NCBI Taxonomy" id="2884022"/>
    <lineage>
        <taxon>Bacteria</taxon>
        <taxon>Bacillati</taxon>
        <taxon>Actinomycetota</taxon>
        <taxon>Thermoleophilia</taxon>
        <taxon>Solirubrobacterales</taxon>
        <taxon>Capillimicrobiaceae</taxon>
        <taxon>Capillimicrobium</taxon>
    </lineage>
</organism>
<dbReference type="PANTHER" id="PTHR46268:SF6">
    <property type="entry name" value="UNIVERSAL STRESS PROTEIN UP12"/>
    <property type="match status" value="1"/>
</dbReference>
<sequence length="266" mass="27175">MLATIVVGVDHNPESRDAVALARQVADAAGGSLLLVHAYPYELLPLEGTVTEIEVIEDLRDDAAAFAAGLRDELAPGAATRVIPDTSPGRALHDVCEEAEAGLLVLGSHRRSADGRAAAGGTAKAALHHAPCPVLVAPRGVASAERFSVTTIGVGFDGSPEAVHALGLAREAAQATGGEIVLLTAVAKATDAQAARDRVAEAADGLPVEVLEGKAADVLVARSERLDLLVLGSRGWGPLRRLLLGSTSERVVRDAGCAILVVPRGG</sequence>
<name>A0A9E6XY60_9ACTN</name>
<accession>A0A9E6XY60</accession>
<dbReference type="KEGG" id="sbae:DSM104329_02759"/>
<comment type="similarity">
    <text evidence="1">Belongs to the universal stress protein A family.</text>
</comment>
<feature type="domain" description="UspA" evidence="2">
    <location>
        <begin position="194"/>
        <end position="263"/>
    </location>
</feature>
<feature type="domain" description="UspA" evidence="2">
    <location>
        <begin position="1"/>
        <end position="137"/>
    </location>
</feature>